<evidence type="ECO:0000256" key="1">
    <source>
        <dbReference type="SAM" id="MobiDB-lite"/>
    </source>
</evidence>
<feature type="compositionally biased region" description="Polar residues" evidence="1">
    <location>
        <begin position="1"/>
        <end position="13"/>
    </location>
</feature>
<proteinExistence type="predicted"/>
<feature type="region of interest" description="Disordered" evidence="1">
    <location>
        <begin position="1"/>
        <end position="49"/>
    </location>
</feature>
<sequence>MRSTQAEIQQNPNERSREGGVKNKKRGLRKTAGRSEANQKQWSYASARGHNVIDDRQAMRALDQAISCRINHGLFAPLFVGDDNGWLA</sequence>
<keyword evidence="3" id="KW-1185">Reference proteome</keyword>
<dbReference type="OrthoDB" id="6420247at2759"/>
<comment type="caution">
    <text evidence="2">The sequence shown here is derived from an EMBL/GenBank/DDBJ whole genome shotgun (WGS) entry which is preliminary data.</text>
</comment>
<gene>
    <name evidence="2" type="ORF">AVEN_172471_1</name>
</gene>
<evidence type="ECO:0000313" key="3">
    <source>
        <dbReference type="Proteomes" id="UP000499080"/>
    </source>
</evidence>
<evidence type="ECO:0000313" key="2">
    <source>
        <dbReference type="EMBL" id="GBM21619.1"/>
    </source>
</evidence>
<name>A0A4Y2DZX6_ARAVE</name>
<feature type="compositionally biased region" description="Basic residues" evidence="1">
    <location>
        <begin position="22"/>
        <end position="32"/>
    </location>
</feature>
<protein>
    <submittedName>
        <fullName evidence="2">Uncharacterized protein</fullName>
    </submittedName>
</protein>
<dbReference type="Proteomes" id="UP000499080">
    <property type="component" value="Unassembled WGS sequence"/>
</dbReference>
<dbReference type="AlphaFoldDB" id="A0A4Y2DZX6"/>
<organism evidence="2 3">
    <name type="scientific">Araneus ventricosus</name>
    <name type="common">Orbweaver spider</name>
    <name type="synonym">Epeira ventricosa</name>
    <dbReference type="NCBI Taxonomy" id="182803"/>
    <lineage>
        <taxon>Eukaryota</taxon>
        <taxon>Metazoa</taxon>
        <taxon>Ecdysozoa</taxon>
        <taxon>Arthropoda</taxon>
        <taxon>Chelicerata</taxon>
        <taxon>Arachnida</taxon>
        <taxon>Araneae</taxon>
        <taxon>Araneomorphae</taxon>
        <taxon>Entelegynae</taxon>
        <taxon>Araneoidea</taxon>
        <taxon>Araneidae</taxon>
        <taxon>Araneus</taxon>
    </lineage>
</organism>
<reference evidence="2 3" key="1">
    <citation type="journal article" date="2019" name="Sci. Rep.">
        <title>Orb-weaving spider Araneus ventricosus genome elucidates the spidroin gene catalogue.</title>
        <authorList>
            <person name="Kono N."/>
            <person name="Nakamura H."/>
            <person name="Ohtoshi R."/>
            <person name="Moran D.A.P."/>
            <person name="Shinohara A."/>
            <person name="Yoshida Y."/>
            <person name="Fujiwara M."/>
            <person name="Mori M."/>
            <person name="Tomita M."/>
            <person name="Arakawa K."/>
        </authorList>
    </citation>
    <scope>NUCLEOTIDE SEQUENCE [LARGE SCALE GENOMIC DNA]</scope>
</reference>
<accession>A0A4Y2DZX6</accession>
<dbReference type="EMBL" id="BGPR01000463">
    <property type="protein sequence ID" value="GBM21619.1"/>
    <property type="molecule type" value="Genomic_DNA"/>
</dbReference>